<dbReference type="GO" id="GO:0004497">
    <property type="term" value="F:monooxygenase activity"/>
    <property type="evidence" value="ECO:0007669"/>
    <property type="project" value="UniProtKB-KW"/>
</dbReference>
<comment type="caution">
    <text evidence="9">The sequence shown here is derived from an EMBL/GenBank/DDBJ whole genome shotgun (WGS) entry which is preliminary data.</text>
</comment>
<dbReference type="Proteomes" id="UP000240419">
    <property type="component" value="Unassembled WGS sequence"/>
</dbReference>
<evidence type="ECO:0000256" key="6">
    <source>
        <dbReference type="ARBA" id="ARBA00023033"/>
    </source>
</evidence>
<dbReference type="InterPro" id="IPR017972">
    <property type="entry name" value="Cyt_P450_CS"/>
</dbReference>
<dbReference type="GO" id="GO:0020037">
    <property type="term" value="F:heme binding"/>
    <property type="evidence" value="ECO:0007669"/>
    <property type="project" value="InterPro"/>
</dbReference>
<name>A0A2P7V8G9_9BACL</name>
<sequence length="438" mass="50343">MVTVLIRGDEKMNRRLIEEELSAYTVDPLAFLTEKARQTDVIRLHQKSGKSMYFLLHPDDIKEVLVTQHHLFVKGRGARLVKIMLLGDGIITTDGDQHRKARTMMNPHFRASDIASYVKIMVRETNAMLDHWSNGGMININHEMARLVLRITNRSLFGYEIEQDIEPFINGIWKISELMRHQNTPSLSVKNPRNIIRELDKIVYGMMEKYRSNPKQSRHTLLATLMESDMSNEAIRDQIMSMTAASFETTASALTWTLYLLCQHPECIENIVQEAKTYECGDRSPDIHTLNGLVYTSAVIKESLRLYPPSWALTREATEDVNIHGVMYPQASDIYIPQYILHRDERYFEKPNQFLPERFLPGSPAPSPYVYFPFGLGPRSCIGMNFAIMEISTVLSLLLSRFTLHIPEDQPPLTPQIGFSMTPSNLYVQAKRQHPIFV</sequence>
<accession>A0A2P7V8G9</accession>
<feature type="binding site" description="axial binding residue" evidence="7">
    <location>
        <position position="381"/>
    </location>
    <ligand>
        <name>heme</name>
        <dbReference type="ChEBI" id="CHEBI:30413"/>
    </ligand>
    <ligandPart>
        <name>Fe</name>
        <dbReference type="ChEBI" id="CHEBI:18248"/>
    </ligandPart>
</feature>
<dbReference type="Gene3D" id="1.10.630.10">
    <property type="entry name" value="Cytochrome P450"/>
    <property type="match status" value="1"/>
</dbReference>
<dbReference type="Pfam" id="PF00067">
    <property type="entry name" value="p450"/>
    <property type="match status" value="1"/>
</dbReference>
<dbReference type="InterPro" id="IPR050196">
    <property type="entry name" value="Cytochrome_P450_Monoox"/>
</dbReference>
<proteinExistence type="inferred from homology"/>
<evidence type="ECO:0000256" key="3">
    <source>
        <dbReference type="ARBA" id="ARBA00022723"/>
    </source>
</evidence>
<protein>
    <recommendedName>
        <fullName evidence="11">Cytochrome P450</fullName>
    </recommendedName>
</protein>
<evidence type="ECO:0000313" key="9">
    <source>
        <dbReference type="EMBL" id="PSJ95511.1"/>
    </source>
</evidence>
<dbReference type="AlphaFoldDB" id="A0A2P7V8G9"/>
<evidence type="ECO:0000256" key="5">
    <source>
        <dbReference type="ARBA" id="ARBA00023004"/>
    </source>
</evidence>
<dbReference type="EMBL" id="PXZM01000018">
    <property type="protein sequence ID" value="PSJ95511.1"/>
    <property type="molecule type" value="Genomic_DNA"/>
</dbReference>
<keyword evidence="4 8" id="KW-0560">Oxidoreductase</keyword>
<evidence type="ECO:0000256" key="8">
    <source>
        <dbReference type="RuleBase" id="RU000461"/>
    </source>
</evidence>
<dbReference type="InterPro" id="IPR036396">
    <property type="entry name" value="Cyt_P450_sf"/>
</dbReference>
<organism evidence="9 10">
    <name type="scientific">Brevibacillus fortis</name>
    <dbReference type="NCBI Taxonomy" id="2126352"/>
    <lineage>
        <taxon>Bacteria</taxon>
        <taxon>Bacillati</taxon>
        <taxon>Bacillota</taxon>
        <taxon>Bacilli</taxon>
        <taxon>Bacillales</taxon>
        <taxon>Paenibacillaceae</taxon>
        <taxon>Brevibacillus</taxon>
    </lineage>
</organism>
<dbReference type="PANTHER" id="PTHR24291:SF50">
    <property type="entry name" value="BIFUNCTIONAL ALBAFLAVENONE MONOOXYGENASE_TERPENE SYNTHASE"/>
    <property type="match status" value="1"/>
</dbReference>
<evidence type="ECO:0008006" key="11">
    <source>
        <dbReference type="Google" id="ProtNLM"/>
    </source>
</evidence>
<dbReference type="GO" id="GO:0005506">
    <property type="term" value="F:iron ion binding"/>
    <property type="evidence" value="ECO:0007669"/>
    <property type="project" value="InterPro"/>
</dbReference>
<keyword evidence="10" id="KW-1185">Reference proteome</keyword>
<gene>
    <name evidence="9" type="ORF">C7R93_12295</name>
</gene>
<comment type="cofactor">
    <cofactor evidence="7">
        <name>heme</name>
        <dbReference type="ChEBI" id="CHEBI:30413"/>
    </cofactor>
</comment>
<evidence type="ECO:0000256" key="4">
    <source>
        <dbReference type="ARBA" id="ARBA00023002"/>
    </source>
</evidence>
<keyword evidence="6 8" id="KW-0503">Monooxygenase</keyword>
<dbReference type="InterPro" id="IPR002401">
    <property type="entry name" value="Cyt_P450_E_grp-I"/>
</dbReference>
<dbReference type="PRINTS" id="PR00463">
    <property type="entry name" value="EP450I"/>
</dbReference>
<dbReference type="SUPFAM" id="SSF48264">
    <property type="entry name" value="Cytochrome P450"/>
    <property type="match status" value="1"/>
</dbReference>
<dbReference type="InterPro" id="IPR001128">
    <property type="entry name" value="Cyt_P450"/>
</dbReference>
<keyword evidence="3 7" id="KW-0479">Metal-binding</keyword>
<evidence type="ECO:0000256" key="2">
    <source>
        <dbReference type="ARBA" id="ARBA00022617"/>
    </source>
</evidence>
<dbReference type="PANTHER" id="PTHR24291">
    <property type="entry name" value="CYTOCHROME P450 FAMILY 4"/>
    <property type="match status" value="1"/>
</dbReference>
<dbReference type="PROSITE" id="PS00086">
    <property type="entry name" value="CYTOCHROME_P450"/>
    <property type="match status" value="1"/>
</dbReference>
<keyword evidence="2 7" id="KW-0349">Heme</keyword>
<dbReference type="GO" id="GO:0016705">
    <property type="term" value="F:oxidoreductase activity, acting on paired donors, with incorporation or reduction of molecular oxygen"/>
    <property type="evidence" value="ECO:0007669"/>
    <property type="project" value="InterPro"/>
</dbReference>
<comment type="similarity">
    <text evidence="1 8">Belongs to the cytochrome P450 family.</text>
</comment>
<evidence type="ECO:0000256" key="7">
    <source>
        <dbReference type="PIRSR" id="PIRSR602401-1"/>
    </source>
</evidence>
<evidence type="ECO:0000256" key="1">
    <source>
        <dbReference type="ARBA" id="ARBA00010617"/>
    </source>
</evidence>
<reference evidence="9 10" key="1">
    <citation type="submission" date="2018-03" db="EMBL/GenBank/DDBJ databases">
        <title>Brevisbacillus phylogenomics.</title>
        <authorList>
            <person name="Dunlap C."/>
        </authorList>
    </citation>
    <scope>NUCLEOTIDE SEQUENCE [LARGE SCALE GENOMIC DNA]</scope>
    <source>
        <strain evidence="9 10">NRRL NRS-1210</strain>
    </source>
</reference>
<dbReference type="PRINTS" id="PR00385">
    <property type="entry name" value="P450"/>
</dbReference>
<evidence type="ECO:0000313" key="10">
    <source>
        <dbReference type="Proteomes" id="UP000240419"/>
    </source>
</evidence>
<keyword evidence="5 7" id="KW-0408">Iron</keyword>